<feature type="compositionally biased region" description="Polar residues" evidence="1">
    <location>
        <begin position="78"/>
        <end position="92"/>
    </location>
</feature>
<feature type="compositionally biased region" description="Polar residues" evidence="1">
    <location>
        <begin position="19"/>
        <end position="30"/>
    </location>
</feature>
<reference evidence="2" key="1">
    <citation type="journal article" date="2014" name="PLoS ONE">
        <title>Transcriptome-Based Identification of ABC Transporters in the Western Tarnished Plant Bug Lygus hesperus.</title>
        <authorList>
            <person name="Hull J.J."/>
            <person name="Chaney K."/>
            <person name="Geib S.M."/>
            <person name="Fabrick J.A."/>
            <person name="Brent C.S."/>
            <person name="Walsh D."/>
            <person name="Lavine L.C."/>
        </authorList>
    </citation>
    <scope>NUCLEOTIDE SEQUENCE</scope>
</reference>
<reference evidence="2" key="2">
    <citation type="submission" date="2014-07" db="EMBL/GenBank/DDBJ databases">
        <authorList>
            <person name="Hull J."/>
        </authorList>
    </citation>
    <scope>NUCLEOTIDE SEQUENCE</scope>
</reference>
<dbReference type="AlphaFoldDB" id="A0A0A9WKV9"/>
<sequence length="134" mass="14056">AATTSVGSDVVKDAETMPDSDQSSSANAPSEESVAAIPMTDMAVATVIGTDVQVALENTDGEVSEEPVPATTMGGVYESTSTGGVSEVSATGSPVKENLSATEPKGRKGYRRWSWMDWILGRRSKKGEKKKESK</sequence>
<feature type="region of interest" description="Disordered" evidence="1">
    <location>
        <begin position="58"/>
        <end position="107"/>
    </location>
</feature>
<feature type="region of interest" description="Disordered" evidence="1">
    <location>
        <begin position="1"/>
        <end position="34"/>
    </location>
</feature>
<protein>
    <submittedName>
        <fullName evidence="2">Uncharacterized protein</fullName>
    </submittedName>
</protein>
<feature type="non-terminal residue" evidence="2">
    <location>
        <position position="1"/>
    </location>
</feature>
<proteinExistence type="predicted"/>
<evidence type="ECO:0000313" key="2">
    <source>
        <dbReference type="EMBL" id="JAG09077.1"/>
    </source>
</evidence>
<organism evidence="2">
    <name type="scientific">Lygus hesperus</name>
    <name type="common">Western plant bug</name>
    <dbReference type="NCBI Taxonomy" id="30085"/>
    <lineage>
        <taxon>Eukaryota</taxon>
        <taxon>Metazoa</taxon>
        <taxon>Ecdysozoa</taxon>
        <taxon>Arthropoda</taxon>
        <taxon>Hexapoda</taxon>
        <taxon>Insecta</taxon>
        <taxon>Pterygota</taxon>
        <taxon>Neoptera</taxon>
        <taxon>Paraneoptera</taxon>
        <taxon>Hemiptera</taxon>
        <taxon>Heteroptera</taxon>
        <taxon>Panheteroptera</taxon>
        <taxon>Cimicomorpha</taxon>
        <taxon>Miridae</taxon>
        <taxon>Mirini</taxon>
        <taxon>Lygus</taxon>
    </lineage>
</organism>
<dbReference type="EMBL" id="GBHO01034527">
    <property type="protein sequence ID" value="JAG09077.1"/>
    <property type="molecule type" value="Transcribed_RNA"/>
</dbReference>
<gene>
    <name evidence="2" type="ORF">CM83_264</name>
</gene>
<accession>A0A0A9WKV9</accession>
<evidence type="ECO:0000256" key="1">
    <source>
        <dbReference type="SAM" id="MobiDB-lite"/>
    </source>
</evidence>
<name>A0A0A9WKV9_LYGHE</name>